<keyword evidence="1" id="KW-0597">Phosphoprotein</keyword>
<dbReference type="PANTHER" id="PTHR23308">
    <property type="entry name" value="NUCLEAR INHIBITOR OF PROTEIN PHOSPHATASE-1"/>
    <property type="match status" value="1"/>
</dbReference>
<dbReference type="SUPFAM" id="SSF49879">
    <property type="entry name" value="SMAD/FHA domain"/>
    <property type="match status" value="1"/>
</dbReference>
<name>A0ABT4UQ51_9PSEU</name>
<keyword evidence="5" id="KW-1185">Reference proteome</keyword>
<feature type="region of interest" description="Disordered" evidence="2">
    <location>
        <begin position="1"/>
        <end position="50"/>
    </location>
</feature>
<dbReference type="Pfam" id="PF00498">
    <property type="entry name" value="FHA"/>
    <property type="match status" value="1"/>
</dbReference>
<evidence type="ECO:0000313" key="5">
    <source>
        <dbReference type="Proteomes" id="UP001210380"/>
    </source>
</evidence>
<feature type="domain" description="FHA" evidence="3">
    <location>
        <begin position="60"/>
        <end position="109"/>
    </location>
</feature>
<evidence type="ECO:0000256" key="2">
    <source>
        <dbReference type="SAM" id="MobiDB-lite"/>
    </source>
</evidence>
<organism evidence="4 5">
    <name type="scientific">Saccharopolyspora oryzae</name>
    <dbReference type="NCBI Taxonomy" id="2997343"/>
    <lineage>
        <taxon>Bacteria</taxon>
        <taxon>Bacillati</taxon>
        <taxon>Actinomycetota</taxon>
        <taxon>Actinomycetes</taxon>
        <taxon>Pseudonocardiales</taxon>
        <taxon>Pseudonocardiaceae</taxon>
        <taxon>Saccharopolyspora</taxon>
    </lineage>
</organism>
<dbReference type="Proteomes" id="UP001210380">
    <property type="component" value="Unassembled WGS sequence"/>
</dbReference>
<sequence>MPSSGSTEEPQGVARPSAEIPESVSIPRPAREPGAHVRRPQLIYTRGPDAGTGFEVEPPCVLGRDRGCDAVLDDPTVSRFHAQLLLIGDRYVLADVGSLNGTFVNGRPVDRAELADGDAVWIGKFHLRFHLPSPDQP</sequence>
<proteinExistence type="predicted"/>
<evidence type="ECO:0000256" key="1">
    <source>
        <dbReference type="ARBA" id="ARBA00022553"/>
    </source>
</evidence>
<accession>A0ABT4UQ51</accession>
<dbReference type="PROSITE" id="PS50006">
    <property type="entry name" value="FHA_DOMAIN"/>
    <property type="match status" value="1"/>
</dbReference>
<gene>
    <name evidence="4" type="ORF">OU415_00335</name>
</gene>
<dbReference type="CDD" id="cd00060">
    <property type="entry name" value="FHA"/>
    <property type="match status" value="1"/>
</dbReference>
<comment type="caution">
    <text evidence="4">The sequence shown here is derived from an EMBL/GenBank/DDBJ whole genome shotgun (WGS) entry which is preliminary data.</text>
</comment>
<evidence type="ECO:0000259" key="3">
    <source>
        <dbReference type="PROSITE" id="PS50006"/>
    </source>
</evidence>
<reference evidence="4 5" key="1">
    <citation type="submission" date="2022-11" db="EMBL/GenBank/DDBJ databases">
        <title>Draft genome sequence of Saccharopolyspora sp. WRP15-2 isolated from rhizosphere soils of wild rice in Thailand.</title>
        <authorList>
            <person name="Duangmal K."/>
            <person name="Kammanee S."/>
            <person name="Muangham S."/>
        </authorList>
    </citation>
    <scope>NUCLEOTIDE SEQUENCE [LARGE SCALE GENOMIC DNA]</scope>
    <source>
        <strain evidence="4 5">WRP15-2</strain>
    </source>
</reference>
<dbReference type="InterPro" id="IPR000253">
    <property type="entry name" value="FHA_dom"/>
</dbReference>
<dbReference type="InterPro" id="IPR050923">
    <property type="entry name" value="Cell_Proc_Reg/RNA_Proc"/>
</dbReference>
<dbReference type="EMBL" id="JAQGLA010000001">
    <property type="protein sequence ID" value="MDA3623857.1"/>
    <property type="molecule type" value="Genomic_DNA"/>
</dbReference>
<dbReference type="SMART" id="SM00240">
    <property type="entry name" value="FHA"/>
    <property type="match status" value="1"/>
</dbReference>
<evidence type="ECO:0000313" key="4">
    <source>
        <dbReference type="EMBL" id="MDA3623857.1"/>
    </source>
</evidence>
<dbReference type="InterPro" id="IPR008984">
    <property type="entry name" value="SMAD_FHA_dom_sf"/>
</dbReference>
<protein>
    <submittedName>
        <fullName evidence="4">FHA domain-containing protein</fullName>
    </submittedName>
</protein>
<dbReference type="Gene3D" id="2.60.200.20">
    <property type="match status" value="1"/>
</dbReference>